<dbReference type="EMBL" id="CP046956">
    <property type="protein sequence ID" value="QTM97962.1"/>
    <property type="molecule type" value="Genomic_DNA"/>
</dbReference>
<dbReference type="Gene3D" id="2.160.20.10">
    <property type="entry name" value="Single-stranded right-handed beta-helix, Pectin lyase-like"/>
    <property type="match status" value="1"/>
</dbReference>
<evidence type="ECO:0000313" key="2">
    <source>
        <dbReference type="EMBL" id="QTM97962.1"/>
    </source>
</evidence>
<dbReference type="InterPro" id="IPR024535">
    <property type="entry name" value="RHGA/B-epi-like_pectate_lyase"/>
</dbReference>
<sequence length="516" mass="57728">MGEWRQGHDPRQNEQLISRYFPGEIRPKQTARIIKKRYRQVQSNRRITRCEQQSGTSLCQKLLESLKGIFSQRAAPERTNQEPVFENANTVYPNWKITLDAQEKWLFKKVKREVDVTDFGAVGDGQTDCTKAFQKAIGKGSVKVNIPAGCYVVKGIKLPSFTFLFGAGKGKTILKLADSAPKWKRLITNANHFRGNSHLYVEGMTLDWNVERLKGHEKISFGNNFSSCLTYAHVLYGWVRQVEAVNPGLHGFDISSVYYIYAGDGFRGKGESSYIWLDQLTGRGFGDDGITTHHSRKILISNSHMADPSGRSHRKGYSNSNGFEVDDGSQHVWLVNNSSARCFGGVEVKAHVNASAAMHTVIAGHLSTNDNRSYNFRHIGHHYHGEPYSKTAEGILAVNLISICPVYSQLYQPSSPRALVVSGYRNVGIENFIAIGNPDYDYHGNPVIAVQYRADNTWLNNIFTKDFVMAGADVQLFGGKHHAGEVVIGRMDSENSASERLKIGKEVLVTPLEQKR</sequence>
<evidence type="ECO:0000259" key="1">
    <source>
        <dbReference type="Pfam" id="PF12708"/>
    </source>
</evidence>
<protein>
    <submittedName>
        <fullName evidence="2">Pectate lyase</fullName>
    </submittedName>
</protein>
<dbReference type="InterPro" id="IPR011050">
    <property type="entry name" value="Pectin_lyase_fold/virulence"/>
</dbReference>
<dbReference type="GO" id="GO:0016829">
    <property type="term" value="F:lyase activity"/>
    <property type="evidence" value="ECO:0007669"/>
    <property type="project" value="UniProtKB-KW"/>
</dbReference>
<evidence type="ECO:0000313" key="3">
    <source>
        <dbReference type="Proteomes" id="UP000665043"/>
    </source>
</evidence>
<dbReference type="Pfam" id="PF12708">
    <property type="entry name" value="Pect-lyase_RHGA_epim"/>
    <property type="match status" value="1"/>
</dbReference>
<reference evidence="2 3" key="1">
    <citation type="submission" date="2019-12" db="EMBL/GenBank/DDBJ databases">
        <title>The whole genome sequencing of a strain isolated from a Mars analog, Dalangtan Playa.</title>
        <authorList>
            <person name="Huang T."/>
        </authorList>
    </citation>
    <scope>NUCLEOTIDE SEQUENCE [LARGE SCALE GENOMIC DNA]</scope>
    <source>
        <strain evidence="2 3">DP4-553-S</strain>
    </source>
</reference>
<name>A0ABX7VUE6_9BACI</name>
<dbReference type="InterPro" id="IPR012334">
    <property type="entry name" value="Pectin_lyas_fold"/>
</dbReference>
<keyword evidence="2" id="KW-0456">Lyase</keyword>
<keyword evidence="3" id="KW-1185">Reference proteome</keyword>
<dbReference type="SUPFAM" id="SSF51126">
    <property type="entry name" value="Pectin lyase-like"/>
    <property type="match status" value="1"/>
</dbReference>
<proteinExistence type="predicted"/>
<organism evidence="2 3">
    <name type="scientific">Sediminibacillus dalangtanensis</name>
    <dbReference type="NCBI Taxonomy" id="2729421"/>
    <lineage>
        <taxon>Bacteria</taxon>
        <taxon>Bacillati</taxon>
        <taxon>Bacillota</taxon>
        <taxon>Bacilli</taxon>
        <taxon>Bacillales</taxon>
        <taxon>Bacillaceae</taxon>
        <taxon>Sediminibacillus</taxon>
    </lineage>
</organism>
<feature type="domain" description="Rhamnogalacturonase A/B/Epimerase-like pectate lyase" evidence="1">
    <location>
        <begin position="114"/>
        <end position="214"/>
    </location>
</feature>
<gene>
    <name evidence="2" type="ORF">ERJ70_00645</name>
</gene>
<accession>A0ABX7VUE6</accession>
<dbReference type="Proteomes" id="UP000665043">
    <property type="component" value="Chromosome"/>
</dbReference>
<dbReference type="RefSeq" id="WP_209366487.1">
    <property type="nucleotide sequence ID" value="NZ_CP046956.1"/>
</dbReference>